<proteinExistence type="predicted"/>
<evidence type="ECO:0000313" key="1">
    <source>
        <dbReference type="EMBL" id="QSS55632.1"/>
    </source>
</evidence>
<gene>
    <name evidence="1" type="ORF">I7I53_03568</name>
</gene>
<dbReference type="EMBL" id="CP069105">
    <property type="protein sequence ID" value="QSS55632.1"/>
    <property type="molecule type" value="Genomic_DNA"/>
</dbReference>
<accession>A0A8A1LU69</accession>
<name>A0A8A1LU69_AJEC8</name>
<protein>
    <submittedName>
        <fullName evidence="1">Uncharacterized protein</fullName>
    </submittedName>
</protein>
<evidence type="ECO:0000313" key="2">
    <source>
        <dbReference type="Proteomes" id="UP000663419"/>
    </source>
</evidence>
<organism evidence="1 2">
    <name type="scientific">Ajellomyces capsulatus (strain H88)</name>
    <name type="common">Darling's disease fungus</name>
    <name type="synonym">Histoplasma capsulatum</name>
    <dbReference type="NCBI Taxonomy" id="544711"/>
    <lineage>
        <taxon>Eukaryota</taxon>
        <taxon>Fungi</taxon>
        <taxon>Dikarya</taxon>
        <taxon>Ascomycota</taxon>
        <taxon>Pezizomycotina</taxon>
        <taxon>Eurotiomycetes</taxon>
        <taxon>Eurotiomycetidae</taxon>
        <taxon>Onygenales</taxon>
        <taxon>Ajellomycetaceae</taxon>
        <taxon>Histoplasma</taxon>
    </lineage>
</organism>
<reference evidence="1" key="1">
    <citation type="submission" date="2021-01" db="EMBL/GenBank/DDBJ databases">
        <title>Chromosome-level genome assembly of a human fungal pathogen reveals clustering of transcriptionally co-regulated genes.</title>
        <authorList>
            <person name="Voorhies M."/>
            <person name="Cohen S."/>
            <person name="Shea T.P."/>
            <person name="Petrus S."/>
            <person name="Munoz J.F."/>
            <person name="Poplawski S."/>
            <person name="Goldman W.E."/>
            <person name="Michael T."/>
            <person name="Cuomo C.A."/>
            <person name="Sil A."/>
            <person name="Beyhan S."/>
        </authorList>
    </citation>
    <scope>NUCLEOTIDE SEQUENCE</scope>
    <source>
        <strain evidence="1">H88</strain>
    </source>
</reference>
<sequence length="62" mass="6966">MASALGDPLLLTVHQHCTLVSTDTISYSRIHESFLLSTLKGSKRIFLPKPQVLLLLDTRIYI</sequence>
<dbReference type="VEuPathDB" id="FungiDB:I7I53_03568"/>
<dbReference type="AlphaFoldDB" id="A0A8A1LU69"/>
<dbReference type="Proteomes" id="UP000663419">
    <property type="component" value="Chromosome 4"/>
</dbReference>